<reference evidence="1 2" key="1">
    <citation type="submission" date="2023-05" db="EMBL/GenBank/DDBJ databases">
        <title>B98-5 Cell Line De Novo Hybrid Assembly: An Optical Mapping Approach.</title>
        <authorList>
            <person name="Kananen K."/>
            <person name="Auerbach J.A."/>
            <person name="Kautto E."/>
            <person name="Blachly J.S."/>
        </authorList>
    </citation>
    <scope>NUCLEOTIDE SEQUENCE [LARGE SCALE GENOMIC DNA]</scope>
    <source>
        <strain evidence="1">B95-8</strain>
        <tissue evidence="1">Cell line</tissue>
    </source>
</reference>
<accession>A0ABQ9UND3</accession>
<keyword evidence="2" id="KW-1185">Reference proteome</keyword>
<dbReference type="Proteomes" id="UP001266305">
    <property type="component" value="Unassembled WGS sequence"/>
</dbReference>
<proteinExistence type="predicted"/>
<comment type="caution">
    <text evidence="1">The sequence shown here is derived from an EMBL/GenBank/DDBJ whole genome shotgun (WGS) entry which is preliminary data.</text>
</comment>
<gene>
    <name evidence="1" type="ORF">P7K49_024047</name>
</gene>
<protein>
    <submittedName>
        <fullName evidence="1">Uncharacterized protein</fullName>
    </submittedName>
</protein>
<evidence type="ECO:0000313" key="2">
    <source>
        <dbReference type="Proteomes" id="UP001266305"/>
    </source>
</evidence>
<sequence>MASTADLTGDTTDFKGEDISGAADVIIDLNGKLEEYILMFDLGEAGGVIVIDDLSKRDPAVVTGEVREENVELDASPFKGVASVTVGALARVPEETWILYGDCDTTVFIGEDIVRKDLIGDATSLMDLTEDVVDAPNVDLIGEGVETDHIDFNGEADGVLEEELDKEVKPDLAGPGTVIGAVVQDWYGLVEKNGLYE</sequence>
<name>A0ABQ9UND3_SAGOE</name>
<dbReference type="EMBL" id="JASSZA010000011">
    <property type="protein sequence ID" value="KAK2098596.1"/>
    <property type="molecule type" value="Genomic_DNA"/>
</dbReference>
<organism evidence="1 2">
    <name type="scientific">Saguinus oedipus</name>
    <name type="common">Cotton-top tamarin</name>
    <name type="synonym">Oedipomidas oedipus</name>
    <dbReference type="NCBI Taxonomy" id="9490"/>
    <lineage>
        <taxon>Eukaryota</taxon>
        <taxon>Metazoa</taxon>
        <taxon>Chordata</taxon>
        <taxon>Craniata</taxon>
        <taxon>Vertebrata</taxon>
        <taxon>Euteleostomi</taxon>
        <taxon>Mammalia</taxon>
        <taxon>Eutheria</taxon>
        <taxon>Euarchontoglires</taxon>
        <taxon>Primates</taxon>
        <taxon>Haplorrhini</taxon>
        <taxon>Platyrrhini</taxon>
        <taxon>Cebidae</taxon>
        <taxon>Callitrichinae</taxon>
        <taxon>Saguinus</taxon>
    </lineage>
</organism>
<evidence type="ECO:0000313" key="1">
    <source>
        <dbReference type="EMBL" id="KAK2098596.1"/>
    </source>
</evidence>